<dbReference type="Proteomes" id="UP001499924">
    <property type="component" value="Unassembled WGS sequence"/>
</dbReference>
<evidence type="ECO:0000313" key="1">
    <source>
        <dbReference type="EMBL" id="GAA3166598.1"/>
    </source>
</evidence>
<accession>A0ABP6P4X3</accession>
<dbReference type="EMBL" id="BAAAVV010000003">
    <property type="protein sequence ID" value="GAA3166598.1"/>
    <property type="molecule type" value="Genomic_DNA"/>
</dbReference>
<organism evidence="1 2">
    <name type="scientific">Blastococcus jejuensis</name>
    <dbReference type="NCBI Taxonomy" id="351224"/>
    <lineage>
        <taxon>Bacteria</taxon>
        <taxon>Bacillati</taxon>
        <taxon>Actinomycetota</taxon>
        <taxon>Actinomycetes</taxon>
        <taxon>Geodermatophilales</taxon>
        <taxon>Geodermatophilaceae</taxon>
        <taxon>Blastococcus</taxon>
    </lineage>
</organism>
<evidence type="ECO:0000313" key="2">
    <source>
        <dbReference type="Proteomes" id="UP001499924"/>
    </source>
</evidence>
<dbReference type="InterPro" id="IPR004927">
    <property type="entry name" value="MerB"/>
</dbReference>
<comment type="caution">
    <text evidence="1">The sequence shown here is derived from an EMBL/GenBank/DDBJ whole genome shotgun (WGS) entry which is preliminary data.</text>
</comment>
<keyword evidence="2" id="KW-1185">Reference proteome</keyword>
<evidence type="ECO:0008006" key="3">
    <source>
        <dbReference type="Google" id="ProtNLM"/>
    </source>
</evidence>
<dbReference type="Gene3D" id="3.30.450.410">
    <property type="match status" value="1"/>
</dbReference>
<dbReference type="Pfam" id="PF03243">
    <property type="entry name" value="MerB"/>
    <property type="match status" value="1"/>
</dbReference>
<reference evidence="2" key="1">
    <citation type="journal article" date="2019" name="Int. J. Syst. Evol. Microbiol.">
        <title>The Global Catalogue of Microorganisms (GCM) 10K type strain sequencing project: providing services to taxonomists for standard genome sequencing and annotation.</title>
        <authorList>
            <consortium name="The Broad Institute Genomics Platform"/>
            <consortium name="The Broad Institute Genome Sequencing Center for Infectious Disease"/>
            <person name="Wu L."/>
            <person name="Ma J."/>
        </authorList>
    </citation>
    <scope>NUCLEOTIDE SEQUENCE [LARGE SCALE GENOMIC DNA]</scope>
    <source>
        <strain evidence="2">JCM 15614</strain>
    </source>
</reference>
<name>A0ABP6P4X3_9ACTN</name>
<dbReference type="InterPro" id="IPR053717">
    <property type="entry name" value="MerB_lyase_sf"/>
</dbReference>
<gene>
    <name evidence="1" type="ORF">GCM10010531_19110</name>
</gene>
<dbReference type="RefSeq" id="WP_344688603.1">
    <property type="nucleotide sequence ID" value="NZ_BAAAVV010000003.1"/>
</dbReference>
<proteinExistence type="predicted"/>
<dbReference type="SUPFAM" id="SSF160387">
    <property type="entry name" value="NosL/MerB-like"/>
    <property type="match status" value="1"/>
</dbReference>
<protein>
    <recommendedName>
        <fullName evidence="3">Alkylmercury lyase</fullName>
    </recommendedName>
</protein>
<sequence>MDPDDLSLRNETYRLVVALGRVPSAAEVADSTGRTADAVRAGWQRLHAAHALVLDATGAEIRMANPFSAVPTPYRVRADGRWWFANCAWDAFGICAALHVDGRIETACADCGEPLTIEVRDRRPDDTTLLFHCLVPARRWWDDIAFT</sequence>